<keyword evidence="3 4" id="KW-0539">Nucleus</keyword>
<dbReference type="GO" id="GO:0000981">
    <property type="term" value="F:DNA-binding transcription factor activity, RNA polymerase II-specific"/>
    <property type="evidence" value="ECO:0007669"/>
    <property type="project" value="TreeGrafter"/>
</dbReference>
<evidence type="ECO:0000313" key="8">
    <source>
        <dbReference type="Proteomes" id="UP001163046"/>
    </source>
</evidence>
<feature type="DNA-binding region" description="Homeobox" evidence="4">
    <location>
        <begin position="129"/>
        <end position="191"/>
    </location>
</feature>
<name>A0A9X0DBD4_9CNID</name>
<feature type="compositionally biased region" description="Polar residues" evidence="5">
    <location>
        <begin position="227"/>
        <end position="237"/>
    </location>
</feature>
<evidence type="ECO:0000256" key="2">
    <source>
        <dbReference type="ARBA" id="ARBA00023155"/>
    </source>
</evidence>
<dbReference type="PROSITE" id="PS50071">
    <property type="entry name" value="HOMEOBOX_2"/>
    <property type="match status" value="1"/>
</dbReference>
<keyword evidence="2 4" id="KW-0371">Homeobox</keyword>
<protein>
    <recommendedName>
        <fullName evidence="6">Homeobox domain-containing protein</fullName>
    </recommendedName>
</protein>
<dbReference type="Pfam" id="PF16878">
    <property type="entry name" value="SIX1_SD"/>
    <property type="match status" value="1"/>
</dbReference>
<evidence type="ECO:0000256" key="5">
    <source>
        <dbReference type="SAM" id="MobiDB-lite"/>
    </source>
</evidence>
<dbReference type="Proteomes" id="UP001163046">
    <property type="component" value="Unassembled WGS sequence"/>
</dbReference>
<evidence type="ECO:0000256" key="4">
    <source>
        <dbReference type="PROSITE-ProRule" id="PRU00108"/>
    </source>
</evidence>
<dbReference type="EMBL" id="MU825401">
    <property type="protein sequence ID" value="KAJ7392518.1"/>
    <property type="molecule type" value="Genomic_DNA"/>
</dbReference>
<dbReference type="GO" id="GO:0005667">
    <property type="term" value="C:transcription regulator complex"/>
    <property type="evidence" value="ECO:0007669"/>
    <property type="project" value="TreeGrafter"/>
</dbReference>
<reference evidence="7" key="1">
    <citation type="submission" date="2023-01" db="EMBL/GenBank/DDBJ databases">
        <title>Genome assembly of the deep-sea coral Lophelia pertusa.</title>
        <authorList>
            <person name="Herrera S."/>
            <person name="Cordes E."/>
        </authorList>
    </citation>
    <scope>NUCLEOTIDE SEQUENCE</scope>
    <source>
        <strain evidence="7">USNM1676648</strain>
        <tissue evidence="7">Polyp</tissue>
    </source>
</reference>
<organism evidence="7 8">
    <name type="scientific">Desmophyllum pertusum</name>
    <dbReference type="NCBI Taxonomy" id="174260"/>
    <lineage>
        <taxon>Eukaryota</taxon>
        <taxon>Metazoa</taxon>
        <taxon>Cnidaria</taxon>
        <taxon>Anthozoa</taxon>
        <taxon>Hexacorallia</taxon>
        <taxon>Scleractinia</taxon>
        <taxon>Caryophylliina</taxon>
        <taxon>Caryophylliidae</taxon>
        <taxon>Desmophyllum</taxon>
    </lineage>
</organism>
<dbReference type="PANTHER" id="PTHR10390:SF33">
    <property type="entry name" value="PROTEIN OPTIX"/>
    <property type="match status" value="1"/>
</dbReference>
<dbReference type="SMART" id="SM00389">
    <property type="entry name" value="HOX"/>
    <property type="match status" value="1"/>
</dbReference>
<dbReference type="GO" id="GO:0000978">
    <property type="term" value="F:RNA polymerase II cis-regulatory region sequence-specific DNA binding"/>
    <property type="evidence" value="ECO:0007669"/>
    <property type="project" value="TreeGrafter"/>
</dbReference>
<evidence type="ECO:0000313" key="7">
    <source>
        <dbReference type="EMBL" id="KAJ7392518.1"/>
    </source>
</evidence>
<dbReference type="InterPro" id="IPR031701">
    <property type="entry name" value="SIX1_SD"/>
</dbReference>
<dbReference type="GO" id="GO:0005634">
    <property type="term" value="C:nucleus"/>
    <property type="evidence" value="ECO:0007669"/>
    <property type="project" value="UniProtKB-SubCell"/>
</dbReference>
<dbReference type="InterPro" id="IPR001356">
    <property type="entry name" value="HD"/>
</dbReference>
<comment type="subcellular location">
    <subcellularLocation>
        <location evidence="4">Nucleus</location>
    </subcellularLocation>
</comment>
<evidence type="ECO:0000256" key="1">
    <source>
        <dbReference type="ARBA" id="ARBA00023125"/>
    </source>
</evidence>
<dbReference type="InterPro" id="IPR008422">
    <property type="entry name" value="KN_HD"/>
</dbReference>
<dbReference type="PANTHER" id="PTHR10390">
    <property type="entry name" value="HOMEOBOX PROTEIN SIX"/>
    <property type="match status" value="1"/>
</dbReference>
<evidence type="ECO:0000256" key="3">
    <source>
        <dbReference type="ARBA" id="ARBA00023242"/>
    </source>
</evidence>
<dbReference type="Pfam" id="PF05920">
    <property type="entry name" value="Homeobox_KN"/>
    <property type="match status" value="1"/>
</dbReference>
<dbReference type="Gene3D" id="1.10.10.60">
    <property type="entry name" value="Homeodomain-like"/>
    <property type="match status" value="1"/>
</dbReference>
<comment type="caution">
    <text evidence="7">The sequence shown here is derived from an EMBL/GenBank/DDBJ whole genome shotgun (WGS) entry which is preliminary data.</text>
</comment>
<keyword evidence="1 4" id="KW-0238">DNA-binding</keyword>
<evidence type="ECO:0000259" key="6">
    <source>
        <dbReference type="PROSITE" id="PS50071"/>
    </source>
</evidence>
<gene>
    <name evidence="7" type="ORF">OS493_012189</name>
</gene>
<dbReference type="OrthoDB" id="5399138at2759"/>
<feature type="domain" description="Homeobox" evidence="6">
    <location>
        <begin position="127"/>
        <end position="190"/>
    </location>
</feature>
<sequence length="326" mass="37107">MIMKQNRDRKRLLTSQAIVTTIGTRVTSLVRCKKFTEVEKLLNRVPNTPEYHENEKITRAKIALAWHKRDVQTVYTLIEEGKFSNADDLIEIWDQAHIYEAKATCRTAVQRYRLRQRFLPPRSICPSGVRKKKGRFSKETCNSLQAWFTERISDPYPDATERLMLAQQHGLTLHQIKNWFSNARRRLRNKPSKCPKNLRGQKRGGWKPAKDVTPSVSQSEKGLALSPSKTQTAEQPQSIDNTNIAPQVMWNTVYNYPGVNSVIGAPQFAPFFATSAPYQLPWLPNVTLFNAIPVATFPASLNPLVLFAGAMGLGKDMKKPLRLMSE</sequence>
<keyword evidence="8" id="KW-1185">Reference proteome</keyword>
<feature type="region of interest" description="Disordered" evidence="5">
    <location>
        <begin position="189"/>
        <end position="237"/>
    </location>
</feature>
<dbReference type="CDD" id="cd00086">
    <property type="entry name" value="homeodomain"/>
    <property type="match status" value="1"/>
</dbReference>
<accession>A0A9X0DBD4</accession>
<dbReference type="SUPFAM" id="SSF46689">
    <property type="entry name" value="Homeodomain-like"/>
    <property type="match status" value="1"/>
</dbReference>
<proteinExistence type="predicted"/>
<dbReference type="AlphaFoldDB" id="A0A9X0DBD4"/>
<dbReference type="InterPro" id="IPR009057">
    <property type="entry name" value="Homeodomain-like_sf"/>
</dbReference>